<evidence type="ECO:0000313" key="2">
    <source>
        <dbReference type="EMBL" id="GAA2048180.1"/>
    </source>
</evidence>
<dbReference type="Gene3D" id="3.90.180.10">
    <property type="entry name" value="Medium-chain alcohol dehydrogenases, catalytic domain"/>
    <property type="match status" value="1"/>
</dbReference>
<feature type="compositionally biased region" description="Basic and acidic residues" evidence="1">
    <location>
        <begin position="55"/>
        <end position="66"/>
    </location>
</feature>
<comment type="caution">
    <text evidence="2">The sequence shown here is derived from an EMBL/GenBank/DDBJ whole genome shotgun (WGS) entry which is preliminary data.</text>
</comment>
<organism evidence="2 3">
    <name type="scientific">Catenulispora yoronensis</name>
    <dbReference type="NCBI Taxonomy" id="450799"/>
    <lineage>
        <taxon>Bacteria</taxon>
        <taxon>Bacillati</taxon>
        <taxon>Actinomycetota</taxon>
        <taxon>Actinomycetes</taxon>
        <taxon>Catenulisporales</taxon>
        <taxon>Catenulisporaceae</taxon>
        <taxon>Catenulispora</taxon>
    </lineage>
</organism>
<feature type="region of interest" description="Disordered" evidence="1">
    <location>
        <begin position="55"/>
        <end position="77"/>
    </location>
</feature>
<protein>
    <submittedName>
        <fullName evidence="2">Uncharacterized protein</fullName>
    </submittedName>
</protein>
<dbReference type="Proteomes" id="UP001500751">
    <property type="component" value="Unassembled WGS sequence"/>
</dbReference>
<evidence type="ECO:0000313" key="3">
    <source>
        <dbReference type="Proteomes" id="UP001500751"/>
    </source>
</evidence>
<feature type="compositionally biased region" description="Basic and acidic residues" evidence="1">
    <location>
        <begin position="14"/>
        <end position="27"/>
    </location>
</feature>
<reference evidence="2 3" key="1">
    <citation type="journal article" date="2019" name="Int. J. Syst. Evol. Microbiol.">
        <title>The Global Catalogue of Microorganisms (GCM) 10K type strain sequencing project: providing services to taxonomists for standard genome sequencing and annotation.</title>
        <authorList>
            <consortium name="The Broad Institute Genomics Platform"/>
            <consortium name="The Broad Institute Genome Sequencing Center for Infectious Disease"/>
            <person name="Wu L."/>
            <person name="Ma J."/>
        </authorList>
    </citation>
    <scope>NUCLEOTIDE SEQUENCE [LARGE SCALE GENOMIC DNA]</scope>
    <source>
        <strain evidence="2 3">JCM 16014</strain>
    </source>
</reference>
<gene>
    <name evidence="2" type="ORF">GCM10009839_62050</name>
</gene>
<dbReference type="EMBL" id="BAAAQN010000044">
    <property type="protein sequence ID" value="GAA2048180.1"/>
    <property type="molecule type" value="Genomic_DNA"/>
</dbReference>
<proteinExistence type="predicted"/>
<feature type="region of interest" description="Disordered" evidence="1">
    <location>
        <begin position="1"/>
        <end position="27"/>
    </location>
</feature>
<name>A0ABN2V2F5_9ACTN</name>
<keyword evidence="3" id="KW-1185">Reference proteome</keyword>
<evidence type="ECO:0000256" key="1">
    <source>
        <dbReference type="SAM" id="MobiDB-lite"/>
    </source>
</evidence>
<accession>A0ABN2V2F5</accession>
<sequence length="77" mass="8322">MVDADSFYTVPDFAKPEAEQRTDVERTDVERAPAELATGRLTPVLHAAFSLENAAEAHTEPADRRTTGAVVLKPALS</sequence>